<dbReference type="SUPFAM" id="SSF51735">
    <property type="entry name" value="NAD(P)-binding Rossmann-fold domains"/>
    <property type="match status" value="1"/>
</dbReference>
<organism evidence="4 5">
    <name type="scientific">Dothistroma septosporum (strain NZE10 / CBS 128990)</name>
    <name type="common">Red band needle blight fungus</name>
    <name type="synonym">Mycosphaerella pini</name>
    <dbReference type="NCBI Taxonomy" id="675120"/>
    <lineage>
        <taxon>Eukaryota</taxon>
        <taxon>Fungi</taxon>
        <taxon>Dikarya</taxon>
        <taxon>Ascomycota</taxon>
        <taxon>Pezizomycotina</taxon>
        <taxon>Dothideomycetes</taxon>
        <taxon>Dothideomycetidae</taxon>
        <taxon>Mycosphaerellales</taxon>
        <taxon>Mycosphaerellaceae</taxon>
        <taxon>Dothistroma</taxon>
    </lineage>
</organism>
<dbReference type="InterPro" id="IPR052228">
    <property type="entry name" value="Sec_Metab_Biosynth_Oxidored"/>
</dbReference>
<evidence type="ECO:0000256" key="3">
    <source>
        <dbReference type="SAM" id="MobiDB-lite"/>
    </source>
</evidence>
<dbReference type="HOGENOM" id="CLU_044999_0_0_1"/>
<evidence type="ECO:0000256" key="2">
    <source>
        <dbReference type="ARBA" id="ARBA00023002"/>
    </source>
</evidence>
<dbReference type="InterPro" id="IPR002347">
    <property type="entry name" value="SDR_fam"/>
</dbReference>
<dbReference type="OMA" id="APHIYLI"/>
<gene>
    <name evidence="4" type="ORF">DOTSEDRAFT_45432</name>
</gene>
<accession>M2Y5L7</accession>
<dbReference type="AlphaFoldDB" id="M2Y5L7"/>
<reference evidence="5" key="1">
    <citation type="journal article" date="2012" name="PLoS Genet.">
        <title>The genomes of the fungal plant pathogens Cladosporium fulvum and Dothistroma septosporum reveal adaptation to different hosts and lifestyles but also signatures of common ancestry.</title>
        <authorList>
            <person name="de Wit P.J.G.M."/>
            <person name="van der Burgt A."/>
            <person name="Oekmen B."/>
            <person name="Stergiopoulos I."/>
            <person name="Abd-Elsalam K.A."/>
            <person name="Aerts A.L."/>
            <person name="Bahkali A.H."/>
            <person name="Beenen H.G."/>
            <person name="Chettri P."/>
            <person name="Cox M.P."/>
            <person name="Datema E."/>
            <person name="de Vries R.P."/>
            <person name="Dhillon B."/>
            <person name="Ganley A.R."/>
            <person name="Griffiths S.A."/>
            <person name="Guo Y."/>
            <person name="Hamelin R.C."/>
            <person name="Henrissat B."/>
            <person name="Kabir M.S."/>
            <person name="Jashni M.K."/>
            <person name="Kema G."/>
            <person name="Klaubauf S."/>
            <person name="Lapidus A."/>
            <person name="Levasseur A."/>
            <person name="Lindquist E."/>
            <person name="Mehrabi R."/>
            <person name="Ohm R.A."/>
            <person name="Owen T.J."/>
            <person name="Salamov A."/>
            <person name="Schwelm A."/>
            <person name="Schijlen E."/>
            <person name="Sun H."/>
            <person name="van den Burg H.A."/>
            <person name="van Ham R.C.H.J."/>
            <person name="Zhang S."/>
            <person name="Goodwin S.B."/>
            <person name="Grigoriev I.V."/>
            <person name="Collemare J."/>
            <person name="Bradshaw R.E."/>
        </authorList>
    </citation>
    <scope>NUCLEOTIDE SEQUENCE [LARGE SCALE GENOMIC DNA]</scope>
    <source>
        <strain evidence="5">NZE10 / CBS 128990</strain>
    </source>
</reference>
<feature type="compositionally biased region" description="Basic and acidic residues" evidence="3">
    <location>
        <begin position="333"/>
        <end position="344"/>
    </location>
</feature>
<proteinExistence type="predicted"/>
<protein>
    <submittedName>
        <fullName evidence="4">Uncharacterized protein</fullName>
    </submittedName>
</protein>
<evidence type="ECO:0000313" key="4">
    <source>
        <dbReference type="EMBL" id="EME43539.1"/>
    </source>
</evidence>
<dbReference type="InterPro" id="IPR036291">
    <property type="entry name" value="NAD(P)-bd_dom_sf"/>
</dbReference>
<dbReference type="GO" id="GO:0016491">
    <property type="term" value="F:oxidoreductase activity"/>
    <property type="evidence" value="ECO:0007669"/>
    <property type="project" value="UniProtKB-KW"/>
</dbReference>
<evidence type="ECO:0000256" key="1">
    <source>
        <dbReference type="ARBA" id="ARBA00004685"/>
    </source>
</evidence>
<dbReference type="STRING" id="675120.M2Y5L7"/>
<feature type="compositionally biased region" description="Pro residues" evidence="3">
    <location>
        <begin position="355"/>
        <end position="365"/>
    </location>
</feature>
<feature type="region of interest" description="Disordered" evidence="3">
    <location>
        <begin position="329"/>
        <end position="365"/>
    </location>
</feature>
<keyword evidence="5" id="KW-1185">Reference proteome</keyword>
<dbReference type="Gene3D" id="3.40.50.720">
    <property type="entry name" value="NAD(P)-binding Rossmann-like Domain"/>
    <property type="match status" value="1"/>
</dbReference>
<dbReference type="PANTHER" id="PTHR47534">
    <property type="entry name" value="YALI0E05731P"/>
    <property type="match status" value="1"/>
</dbReference>
<dbReference type="EMBL" id="KB446540">
    <property type="protein sequence ID" value="EME43539.1"/>
    <property type="molecule type" value="Genomic_DNA"/>
</dbReference>
<dbReference type="OrthoDB" id="2898509at2759"/>
<dbReference type="Pfam" id="PF00106">
    <property type="entry name" value="adh_short"/>
    <property type="match status" value="1"/>
</dbReference>
<sequence length="365" mass="40143">MVKIDAVRESNLKVKEISDLVTVFLGGTGGIGESTAKELFLRSTRPRAYIIGRSVDRGNRLINELQEIQPAGTAYFIQKDVSTIRAVDELCAELREREPKIHCLVLTAGFMTLKGRSETAEGIDSKMAVNYYTRMRCILNLMPALTRASEANELSRVITVLAAGSEGDVREDDLGLKHNFTLHACLAHCVVMSDFFLEELAKRCPQTSFSHSYPGTVKTGIANQLSGPVRLAVKLMYAVMTPWILNVQESGERHLFQMTSQCYPSRNAGVGIPIPEGLSVMIGSDGTRGSGAYLLDWDGKSTGDTDMLEKHRGKDMGTKTWNHTMAMFQQAEARSRKDSKRPSNGEDGGAGRSIPDPPGWRPGRM</sequence>
<dbReference type="Proteomes" id="UP000016933">
    <property type="component" value="Unassembled WGS sequence"/>
</dbReference>
<keyword evidence="2" id="KW-0560">Oxidoreductase</keyword>
<dbReference type="eggNOG" id="KOG1208">
    <property type="taxonomic scope" value="Eukaryota"/>
</dbReference>
<comment type="pathway">
    <text evidence="1">Mycotoxin biosynthesis.</text>
</comment>
<dbReference type="PANTHER" id="PTHR47534:SF2">
    <property type="entry name" value="KETOREDUCTASE (KR) DOMAIN-CONTAINING PROTEIN-RELATED"/>
    <property type="match status" value="1"/>
</dbReference>
<evidence type="ECO:0000313" key="5">
    <source>
        <dbReference type="Proteomes" id="UP000016933"/>
    </source>
</evidence>
<name>M2Y5L7_DOTSN</name>
<reference evidence="4 5" key="2">
    <citation type="journal article" date="2012" name="PLoS Pathog.">
        <title>Diverse lifestyles and strategies of plant pathogenesis encoded in the genomes of eighteen Dothideomycetes fungi.</title>
        <authorList>
            <person name="Ohm R.A."/>
            <person name="Feau N."/>
            <person name="Henrissat B."/>
            <person name="Schoch C.L."/>
            <person name="Horwitz B.A."/>
            <person name="Barry K.W."/>
            <person name="Condon B.J."/>
            <person name="Copeland A.C."/>
            <person name="Dhillon B."/>
            <person name="Glaser F."/>
            <person name="Hesse C.N."/>
            <person name="Kosti I."/>
            <person name="LaButti K."/>
            <person name="Lindquist E.A."/>
            <person name="Lucas S."/>
            <person name="Salamov A.A."/>
            <person name="Bradshaw R.E."/>
            <person name="Ciuffetti L."/>
            <person name="Hamelin R.C."/>
            <person name="Kema G.H.J."/>
            <person name="Lawrence C."/>
            <person name="Scott J.A."/>
            <person name="Spatafora J.W."/>
            <person name="Turgeon B.G."/>
            <person name="de Wit P.J.G.M."/>
            <person name="Zhong S."/>
            <person name="Goodwin S.B."/>
            <person name="Grigoriev I.V."/>
        </authorList>
    </citation>
    <scope>NUCLEOTIDE SEQUENCE [LARGE SCALE GENOMIC DNA]</scope>
    <source>
        <strain evidence="5">NZE10 / CBS 128990</strain>
    </source>
</reference>